<dbReference type="Proteomes" id="UP001381693">
    <property type="component" value="Unassembled WGS sequence"/>
</dbReference>
<keyword evidence="4" id="KW-1133">Transmembrane helix</keyword>
<accession>A0AAN8XLG2</accession>
<dbReference type="Pfam" id="PF00135">
    <property type="entry name" value="COesterase"/>
    <property type="match status" value="1"/>
</dbReference>
<dbReference type="SUPFAM" id="SSF53474">
    <property type="entry name" value="alpha/beta-Hydrolases"/>
    <property type="match status" value="1"/>
</dbReference>
<feature type="transmembrane region" description="Helical" evidence="4">
    <location>
        <begin position="265"/>
        <end position="289"/>
    </location>
</feature>
<keyword evidence="4" id="KW-0472">Membrane</keyword>
<feature type="domain" description="Carboxylesterase type B" evidence="5">
    <location>
        <begin position="4"/>
        <end position="172"/>
    </location>
</feature>
<dbReference type="InterPro" id="IPR002018">
    <property type="entry name" value="CarbesteraseB"/>
</dbReference>
<dbReference type="AlphaFoldDB" id="A0AAN8XLG2"/>
<evidence type="ECO:0000256" key="3">
    <source>
        <dbReference type="SAM" id="MobiDB-lite"/>
    </source>
</evidence>
<feature type="compositionally biased region" description="Polar residues" evidence="3">
    <location>
        <begin position="413"/>
        <end position="430"/>
    </location>
</feature>
<feature type="non-terminal residue" evidence="6">
    <location>
        <position position="1"/>
    </location>
</feature>
<dbReference type="PANTHER" id="PTHR43903">
    <property type="entry name" value="NEUROLIGIN"/>
    <property type="match status" value="1"/>
</dbReference>
<feature type="region of interest" description="Disordered" evidence="3">
    <location>
        <begin position="412"/>
        <end position="437"/>
    </location>
</feature>
<evidence type="ECO:0000313" key="7">
    <source>
        <dbReference type="Proteomes" id="UP001381693"/>
    </source>
</evidence>
<sequence length="437" mass="48363">ISAEYTDWSRAVQHPMKIRDLTGEALHDANLVSPMSILVNQLYTSARSTYLYVFDHNLENHHSDRMLSRPLNELSYVFGSPLGALGPLASGMNFTKIDVALSESLIIMWSNFIKVGHPNDMVSSEAFEGHRDKPKYRTQEWPFYDPVHRRFLELGSRGRVQDHYRAGRVALWSWLIPGLERVGSRYGPDSPFHRFSNHLQSDTFSGPTRPTNLSSNLLPPSSTLQSTTVLATLFPSLSNEGNESFSPASESDERHLKKDFPYSTALSVTVAIGCSLLVLNLLVFTAVYYRHDTTRQGFIKGSHGRSNNSANDVQLHATAGESCKSLYSTPAQYGTLRSSAILQSSLVTSFEGDVHNDWPPDYTSSCQSGDDDTPCVPGSSSKPDLSATDPHLLAVPVNESSGDRERILKRSIDSYTSPIDGQLTPNYSSDDTSDLHV</sequence>
<keyword evidence="4" id="KW-0812">Transmembrane</keyword>
<proteinExistence type="inferred from homology"/>
<evidence type="ECO:0000256" key="4">
    <source>
        <dbReference type="SAM" id="Phobius"/>
    </source>
</evidence>
<comment type="similarity">
    <text evidence="1">Belongs to the type-B carboxylesterase/lipase family.</text>
</comment>
<keyword evidence="2" id="KW-0325">Glycoprotein</keyword>
<evidence type="ECO:0000256" key="1">
    <source>
        <dbReference type="ARBA" id="ARBA00005964"/>
    </source>
</evidence>
<feature type="region of interest" description="Disordered" evidence="3">
    <location>
        <begin position="359"/>
        <end position="390"/>
    </location>
</feature>
<keyword evidence="7" id="KW-1185">Reference proteome</keyword>
<name>A0AAN8XLG2_HALRR</name>
<evidence type="ECO:0000256" key="2">
    <source>
        <dbReference type="ARBA" id="ARBA00023180"/>
    </source>
</evidence>
<evidence type="ECO:0000313" key="6">
    <source>
        <dbReference type="EMBL" id="KAK7083793.1"/>
    </source>
</evidence>
<dbReference type="InterPro" id="IPR051093">
    <property type="entry name" value="Neuroligin/BSAL"/>
</dbReference>
<dbReference type="EMBL" id="JAXCGZ010002540">
    <property type="protein sequence ID" value="KAK7083793.1"/>
    <property type="molecule type" value="Genomic_DNA"/>
</dbReference>
<reference evidence="6 7" key="1">
    <citation type="submission" date="2023-11" db="EMBL/GenBank/DDBJ databases">
        <title>Halocaridina rubra genome assembly.</title>
        <authorList>
            <person name="Smith C."/>
        </authorList>
    </citation>
    <scope>NUCLEOTIDE SEQUENCE [LARGE SCALE GENOMIC DNA]</scope>
    <source>
        <strain evidence="6">EP-1</strain>
        <tissue evidence="6">Whole</tissue>
    </source>
</reference>
<organism evidence="6 7">
    <name type="scientific">Halocaridina rubra</name>
    <name type="common">Hawaiian red shrimp</name>
    <dbReference type="NCBI Taxonomy" id="373956"/>
    <lineage>
        <taxon>Eukaryota</taxon>
        <taxon>Metazoa</taxon>
        <taxon>Ecdysozoa</taxon>
        <taxon>Arthropoda</taxon>
        <taxon>Crustacea</taxon>
        <taxon>Multicrustacea</taxon>
        <taxon>Malacostraca</taxon>
        <taxon>Eumalacostraca</taxon>
        <taxon>Eucarida</taxon>
        <taxon>Decapoda</taxon>
        <taxon>Pleocyemata</taxon>
        <taxon>Caridea</taxon>
        <taxon>Atyoidea</taxon>
        <taxon>Atyidae</taxon>
        <taxon>Halocaridina</taxon>
    </lineage>
</organism>
<dbReference type="InterPro" id="IPR029058">
    <property type="entry name" value="AB_hydrolase_fold"/>
</dbReference>
<protein>
    <recommendedName>
        <fullName evidence="5">Carboxylesterase type B domain-containing protein</fullName>
    </recommendedName>
</protein>
<evidence type="ECO:0000259" key="5">
    <source>
        <dbReference type="Pfam" id="PF00135"/>
    </source>
</evidence>
<gene>
    <name evidence="6" type="ORF">SK128_008454</name>
</gene>
<comment type="caution">
    <text evidence="6">The sequence shown here is derived from an EMBL/GenBank/DDBJ whole genome shotgun (WGS) entry which is preliminary data.</text>
</comment>
<dbReference type="Gene3D" id="3.40.50.1820">
    <property type="entry name" value="alpha/beta hydrolase"/>
    <property type="match status" value="1"/>
</dbReference>